<protein>
    <recommendedName>
        <fullName evidence="3">DRBM domain-containing protein</fullName>
    </recommendedName>
</protein>
<dbReference type="SUPFAM" id="SSF54768">
    <property type="entry name" value="dsRNA-binding domain-like"/>
    <property type="match status" value="1"/>
</dbReference>
<comment type="caution">
    <text evidence="4">The sequence shown here is derived from an EMBL/GenBank/DDBJ whole genome shotgun (WGS) entry which is preliminary data.</text>
</comment>
<feature type="domain" description="DRBM" evidence="3">
    <location>
        <begin position="1"/>
        <end position="35"/>
    </location>
</feature>
<dbReference type="EMBL" id="JAGTTL010000021">
    <property type="protein sequence ID" value="KAK6306592.1"/>
    <property type="molecule type" value="Genomic_DNA"/>
</dbReference>
<keyword evidence="1" id="KW-0694">RNA-binding</keyword>
<evidence type="ECO:0000256" key="1">
    <source>
        <dbReference type="PROSITE-ProRule" id="PRU00266"/>
    </source>
</evidence>
<name>A0AAN8QYS0_9TELE</name>
<dbReference type="InterPro" id="IPR014720">
    <property type="entry name" value="dsRBD_dom"/>
</dbReference>
<dbReference type="Proteomes" id="UP001356427">
    <property type="component" value="Unassembled WGS sequence"/>
</dbReference>
<accession>A0AAN8QYS0</accession>
<gene>
    <name evidence="4" type="ORF">J4Q44_G00235170</name>
</gene>
<dbReference type="AlphaFoldDB" id="A0AAN8QYS0"/>
<dbReference type="Gene3D" id="3.30.160.20">
    <property type="match status" value="1"/>
</dbReference>
<evidence type="ECO:0000256" key="2">
    <source>
        <dbReference type="SAM" id="MobiDB-lite"/>
    </source>
</evidence>
<reference evidence="4 5" key="1">
    <citation type="submission" date="2021-04" db="EMBL/GenBank/DDBJ databases">
        <authorList>
            <person name="De Guttry C."/>
            <person name="Zahm M."/>
            <person name="Klopp C."/>
            <person name="Cabau C."/>
            <person name="Louis A."/>
            <person name="Berthelot C."/>
            <person name="Parey E."/>
            <person name="Roest Crollius H."/>
            <person name="Montfort J."/>
            <person name="Robinson-Rechavi M."/>
            <person name="Bucao C."/>
            <person name="Bouchez O."/>
            <person name="Gislard M."/>
            <person name="Lluch J."/>
            <person name="Milhes M."/>
            <person name="Lampietro C."/>
            <person name="Lopez Roques C."/>
            <person name="Donnadieu C."/>
            <person name="Braasch I."/>
            <person name="Desvignes T."/>
            <person name="Postlethwait J."/>
            <person name="Bobe J."/>
            <person name="Wedekind C."/>
            <person name="Guiguen Y."/>
        </authorList>
    </citation>
    <scope>NUCLEOTIDE SEQUENCE [LARGE SCALE GENOMIC DNA]</scope>
    <source>
        <strain evidence="4">Cs_M1</strain>
        <tissue evidence="4">Blood</tissue>
    </source>
</reference>
<feature type="region of interest" description="Disordered" evidence="2">
    <location>
        <begin position="33"/>
        <end position="76"/>
    </location>
</feature>
<feature type="compositionally biased region" description="Basic residues" evidence="2">
    <location>
        <begin position="65"/>
        <end position="75"/>
    </location>
</feature>
<evidence type="ECO:0000313" key="5">
    <source>
        <dbReference type="Proteomes" id="UP001356427"/>
    </source>
</evidence>
<organism evidence="4 5">
    <name type="scientific">Coregonus suidteri</name>
    <dbReference type="NCBI Taxonomy" id="861788"/>
    <lineage>
        <taxon>Eukaryota</taxon>
        <taxon>Metazoa</taxon>
        <taxon>Chordata</taxon>
        <taxon>Craniata</taxon>
        <taxon>Vertebrata</taxon>
        <taxon>Euteleostomi</taxon>
        <taxon>Actinopterygii</taxon>
        <taxon>Neopterygii</taxon>
        <taxon>Teleostei</taxon>
        <taxon>Protacanthopterygii</taxon>
        <taxon>Salmoniformes</taxon>
        <taxon>Salmonidae</taxon>
        <taxon>Coregoninae</taxon>
        <taxon>Coregonus</taxon>
    </lineage>
</organism>
<dbReference type="PROSITE" id="PS50137">
    <property type="entry name" value="DS_RBD"/>
    <property type="match status" value="1"/>
</dbReference>
<evidence type="ECO:0000313" key="4">
    <source>
        <dbReference type="EMBL" id="KAK6306592.1"/>
    </source>
</evidence>
<proteinExistence type="predicted"/>
<keyword evidence="5" id="KW-1185">Reference proteome</keyword>
<dbReference type="GO" id="GO:0003723">
    <property type="term" value="F:RNA binding"/>
    <property type="evidence" value="ECO:0007669"/>
    <property type="project" value="UniProtKB-UniRule"/>
</dbReference>
<evidence type="ECO:0000259" key="3">
    <source>
        <dbReference type="PROSITE" id="PS50137"/>
    </source>
</evidence>
<sequence length="138" mass="14997">MLPVEVDKQKFRGLGPNKKAAKASAALAALKRLFSDSKDPRNKKRRPTTPVKRTVSSTVSIPAHAHSRPRTRLGMHRAPYISAPPTHGYLPTGYGAPYGYGTAAPFPAYGGLYIDSAFYQPQTIATPIIIHLGPQDLF</sequence>